<feature type="compositionally biased region" description="Basic and acidic residues" evidence="3">
    <location>
        <begin position="81"/>
        <end position="93"/>
    </location>
</feature>
<dbReference type="eggNOG" id="KOG3020">
    <property type="taxonomic scope" value="Eukaryota"/>
</dbReference>
<dbReference type="PROSITE" id="PS01137">
    <property type="entry name" value="TATD_1"/>
    <property type="match status" value="1"/>
</dbReference>
<keyword evidence="2" id="KW-0378">Hydrolase</keyword>
<evidence type="ECO:0000313" key="5">
    <source>
        <dbReference type="Proteomes" id="UP000001811"/>
    </source>
</evidence>
<feature type="compositionally biased region" description="Basic and acidic residues" evidence="3">
    <location>
        <begin position="114"/>
        <end position="131"/>
    </location>
</feature>
<feature type="region of interest" description="Disordered" evidence="3">
    <location>
        <begin position="25"/>
        <end position="135"/>
    </location>
</feature>
<dbReference type="InterPro" id="IPR032466">
    <property type="entry name" value="Metal_Hydrolase"/>
</dbReference>
<dbReference type="GeneTree" id="ENSGT00940000155616"/>
<evidence type="ECO:0000256" key="2">
    <source>
        <dbReference type="ARBA" id="ARBA00022801"/>
    </source>
</evidence>
<comment type="similarity">
    <text evidence="1">Belongs to the metallo-dependent hydrolases superfamily. TatD-type hydrolase family.</text>
</comment>
<dbReference type="HOGENOM" id="CLU_019741_1_0_1"/>
<keyword evidence="5" id="KW-1185">Reference proteome</keyword>
<dbReference type="AlphaFoldDB" id="G1TF75"/>
<evidence type="ECO:0000256" key="3">
    <source>
        <dbReference type="SAM" id="MobiDB-lite"/>
    </source>
</evidence>
<organism evidence="4 5">
    <name type="scientific">Oryctolagus cuniculus</name>
    <name type="common">Rabbit</name>
    <dbReference type="NCBI Taxonomy" id="9986"/>
    <lineage>
        <taxon>Eukaryota</taxon>
        <taxon>Metazoa</taxon>
        <taxon>Chordata</taxon>
        <taxon>Craniata</taxon>
        <taxon>Vertebrata</taxon>
        <taxon>Euteleostomi</taxon>
        <taxon>Mammalia</taxon>
        <taxon>Eutheria</taxon>
        <taxon>Euarchontoglires</taxon>
        <taxon>Glires</taxon>
        <taxon>Lagomorpha</taxon>
        <taxon>Leporidae</taxon>
        <taxon>Oryctolagus</taxon>
    </lineage>
</organism>
<dbReference type="GO" id="GO:0016788">
    <property type="term" value="F:hydrolase activity, acting on ester bonds"/>
    <property type="evidence" value="ECO:0007669"/>
    <property type="project" value="InterPro"/>
</dbReference>
<dbReference type="SUPFAM" id="SSF51556">
    <property type="entry name" value="Metallo-dependent hydrolases"/>
    <property type="match status" value="1"/>
</dbReference>
<evidence type="ECO:0000313" key="4">
    <source>
        <dbReference type="Ensembl" id="ENSOCUP00000015565.2"/>
    </source>
</evidence>
<proteinExistence type="inferred from homology"/>
<dbReference type="EMBL" id="AAGW02040355">
    <property type="status" value="NOT_ANNOTATED_CDS"/>
    <property type="molecule type" value="Genomic_DNA"/>
</dbReference>
<name>G1TF75_RABIT</name>
<dbReference type="PANTHER" id="PTHR46363">
    <property type="entry name" value="DEOXYRIBONUCLEASE TATDN2-RELATED"/>
    <property type="match status" value="1"/>
</dbReference>
<dbReference type="InterPro" id="IPR018228">
    <property type="entry name" value="DNase_TatD-rel_CS"/>
</dbReference>
<evidence type="ECO:0000256" key="1">
    <source>
        <dbReference type="ARBA" id="ARBA00009275"/>
    </source>
</evidence>
<feature type="compositionally biased region" description="Low complexity" evidence="3">
    <location>
        <begin position="233"/>
        <end position="247"/>
    </location>
</feature>
<reference evidence="4" key="2">
    <citation type="submission" date="2025-08" db="UniProtKB">
        <authorList>
            <consortium name="Ensembl"/>
        </authorList>
    </citation>
    <scope>IDENTIFICATION</scope>
    <source>
        <strain evidence="4">Thorbecke</strain>
    </source>
</reference>
<feature type="compositionally biased region" description="Basic and acidic residues" evidence="3">
    <location>
        <begin position="42"/>
        <end position="52"/>
    </location>
</feature>
<dbReference type="Pfam" id="PF01026">
    <property type="entry name" value="TatD_DNase"/>
    <property type="match status" value="1"/>
</dbReference>
<dbReference type="PANTHER" id="PTHR46363:SF1">
    <property type="entry name" value="DEOXYRIBONUCLEASE TATDN2-RELATED"/>
    <property type="match status" value="1"/>
</dbReference>
<protein>
    <recommendedName>
        <fullName evidence="6">TatD DNase domain containing 2</fullName>
    </recommendedName>
</protein>
<dbReference type="InParanoid" id="G1TF75"/>
<dbReference type="Gene3D" id="3.20.20.140">
    <property type="entry name" value="Metal-dependent hydrolases"/>
    <property type="match status" value="1"/>
</dbReference>
<dbReference type="PROSITE" id="PS01090">
    <property type="entry name" value="TATD_2"/>
    <property type="match status" value="1"/>
</dbReference>
<evidence type="ECO:0008006" key="6">
    <source>
        <dbReference type="Google" id="ProtNLM"/>
    </source>
</evidence>
<dbReference type="InterPro" id="IPR001130">
    <property type="entry name" value="TatD-like"/>
</dbReference>
<feature type="region of interest" description="Disordered" evidence="3">
    <location>
        <begin position="233"/>
        <end position="256"/>
    </location>
</feature>
<accession>G1TF75</accession>
<reference evidence="4 5" key="1">
    <citation type="journal article" date="2011" name="Nature">
        <title>A high-resolution map of human evolutionary constraint using 29 mammals.</title>
        <authorList>
            <person name="Lindblad-Toh K."/>
            <person name="Garber M."/>
            <person name="Zuk O."/>
            <person name="Lin M.F."/>
            <person name="Parker B.J."/>
            <person name="Washietl S."/>
            <person name="Kheradpour P."/>
            <person name="Ernst J."/>
            <person name="Jordan G."/>
            <person name="Mauceli E."/>
            <person name="Ward L.D."/>
            <person name="Lowe C.B."/>
            <person name="Holloway A.K."/>
            <person name="Clamp M."/>
            <person name="Gnerre S."/>
            <person name="Alfoldi J."/>
            <person name="Beal K."/>
            <person name="Chang J."/>
            <person name="Clawson H."/>
            <person name="Cuff J."/>
            <person name="Di Palma F."/>
            <person name="Fitzgerald S."/>
            <person name="Flicek P."/>
            <person name="Guttman M."/>
            <person name="Hubisz M.J."/>
            <person name="Jaffe D.B."/>
            <person name="Jungreis I."/>
            <person name="Kent W.J."/>
            <person name="Kostka D."/>
            <person name="Lara M."/>
            <person name="Martins A.L."/>
            <person name="Massingham T."/>
            <person name="Moltke I."/>
            <person name="Raney B.J."/>
            <person name="Rasmussen M.D."/>
            <person name="Robinson J."/>
            <person name="Stark A."/>
            <person name="Vilella A.J."/>
            <person name="Wen J."/>
            <person name="Xie X."/>
            <person name="Zody M.C."/>
            <person name="Baldwin J."/>
            <person name="Bloom T."/>
            <person name="Chin C.W."/>
            <person name="Heiman D."/>
            <person name="Nicol R."/>
            <person name="Nusbaum C."/>
            <person name="Young S."/>
            <person name="Wilkinson J."/>
            <person name="Worley K.C."/>
            <person name="Kovar C.L."/>
            <person name="Muzny D.M."/>
            <person name="Gibbs R.A."/>
            <person name="Cree A."/>
            <person name="Dihn H.H."/>
            <person name="Fowler G."/>
            <person name="Jhangiani S."/>
            <person name="Joshi V."/>
            <person name="Lee S."/>
            <person name="Lewis L.R."/>
            <person name="Nazareth L.V."/>
            <person name="Okwuonu G."/>
            <person name="Santibanez J."/>
            <person name="Warren W.C."/>
            <person name="Mardis E.R."/>
            <person name="Weinstock G.M."/>
            <person name="Wilson R.K."/>
            <person name="Delehaunty K."/>
            <person name="Dooling D."/>
            <person name="Fronik C."/>
            <person name="Fulton L."/>
            <person name="Fulton B."/>
            <person name="Graves T."/>
            <person name="Minx P."/>
            <person name="Sodergren E."/>
            <person name="Birney E."/>
            <person name="Margulies E.H."/>
            <person name="Herrero J."/>
            <person name="Green E.D."/>
            <person name="Haussler D."/>
            <person name="Siepel A."/>
            <person name="Goldman N."/>
            <person name="Pollard K.S."/>
            <person name="Pedersen J.S."/>
            <person name="Lander E.S."/>
            <person name="Kellis M."/>
        </authorList>
    </citation>
    <scope>NUCLEOTIDE SEQUENCE [LARGE SCALE GENOMIC DNA]</scope>
    <source>
        <strain evidence="4 5">Thorbecke inbred</strain>
    </source>
</reference>
<dbReference type="Ensembl" id="ENSOCUT00000026275.2">
    <property type="protein sequence ID" value="ENSOCUP00000015565.2"/>
    <property type="gene ID" value="ENSOCUG00000027904.2"/>
</dbReference>
<sequence length="515" mass="57684">MASLEDSYSLKANFSQSSCNLMNSEFASEERNKSEGPNVSQKSRDKRKDKGHSGLHRKSLGGIRGKQVPQGTGAAAPGVKPSREYPDFEERSARHVASAAQKGRRSAPPLIGFSDRKSAVTKSREALREEPLGNPKEVFFEKSSAPLGVPDGCNSHSLNQMGQKEALAELPSPGGGWSDKEGLFSKKFSEHKPFSLGLPVVSESSLTNDPDGNQPYLYCSPWKDHLGPWSGNSKFSRSPVSGSSKSRNTSQGMWSRESGSTYCYDYTVSSQNMIRDLKLTEEDAPQNSCSFDFSGNAEVEEKRAYQEEVLAHPNGRQALDFLPNSHRQPYLEKDVGFIDTHCHLDMLYSKLSFKGTFAKFRKTYSCSFPKEFQGCITDFCDPRTLKNGLWEELLKEDLVWGAFGCHPHFARYYNNNLERNILQALKHPKTVAFGEMGLDYSFKCTTSVSQQKRIFERQLQLAVSLKKPLVIHCRDADEDLLCIMKKFVPPDYKIHRDCFTVRTQQGTPSKNFAGV</sequence>
<dbReference type="Bgee" id="ENSOCUG00000027904">
    <property type="expression patterns" value="Expressed in testis"/>
</dbReference>
<dbReference type="PaxDb" id="9986-ENSOCUP00000015565"/>
<reference evidence="4" key="3">
    <citation type="submission" date="2025-09" db="UniProtKB">
        <authorList>
            <consortium name="Ensembl"/>
        </authorList>
    </citation>
    <scope>IDENTIFICATION</scope>
    <source>
        <strain evidence="4">Thorbecke</strain>
    </source>
</reference>
<dbReference type="Proteomes" id="UP000001811">
    <property type="component" value="Chromosome X"/>
</dbReference>